<dbReference type="AlphaFoldDB" id="A0AAJ1R447"/>
<evidence type="ECO:0000259" key="2">
    <source>
        <dbReference type="Pfam" id="PF13476"/>
    </source>
</evidence>
<dbReference type="InterPro" id="IPR038729">
    <property type="entry name" value="Rad50/SbcC_AAA"/>
</dbReference>
<comment type="caution">
    <text evidence="3">The sequence shown here is derived from an EMBL/GenBank/DDBJ whole genome shotgun (WGS) entry which is preliminary data.</text>
</comment>
<evidence type="ECO:0000256" key="1">
    <source>
        <dbReference type="SAM" id="Coils"/>
    </source>
</evidence>
<accession>A0AAJ1R447</accession>
<feature type="domain" description="Rad50/SbcC-type AAA" evidence="2">
    <location>
        <begin position="12"/>
        <end position="251"/>
    </location>
</feature>
<dbReference type="EMBL" id="JAUHGV010000005">
    <property type="protein sequence ID" value="MDN4011997.1"/>
    <property type="molecule type" value="Genomic_DNA"/>
</dbReference>
<reference evidence="3" key="1">
    <citation type="submission" date="2023-06" db="EMBL/GenBank/DDBJ databases">
        <title>Two Chryseobacterium gambrini strains from China.</title>
        <authorList>
            <person name="Zeng J."/>
            <person name="Wu Y."/>
        </authorList>
    </citation>
    <scope>NUCLEOTIDE SEQUENCE</scope>
    <source>
        <strain evidence="3">SQ219</strain>
    </source>
</reference>
<proteinExistence type="predicted"/>
<feature type="coiled-coil region" evidence="1">
    <location>
        <begin position="179"/>
        <end position="250"/>
    </location>
</feature>
<keyword evidence="1" id="KW-0175">Coiled coil</keyword>
<dbReference type="RefSeq" id="WP_214587748.1">
    <property type="nucleotide sequence ID" value="NZ_JAUHGV010000005.1"/>
</dbReference>
<dbReference type="Pfam" id="PF13476">
    <property type="entry name" value="AAA_23"/>
    <property type="match status" value="1"/>
</dbReference>
<dbReference type="Proteomes" id="UP001225933">
    <property type="component" value="Unassembled WGS sequence"/>
</dbReference>
<feature type="coiled-coil region" evidence="1">
    <location>
        <begin position="309"/>
        <end position="418"/>
    </location>
</feature>
<evidence type="ECO:0000313" key="4">
    <source>
        <dbReference type="Proteomes" id="UP001225933"/>
    </source>
</evidence>
<name>A0AAJ1R447_9FLAO</name>
<dbReference type="Gene3D" id="3.40.50.300">
    <property type="entry name" value="P-loop containing nucleotide triphosphate hydrolases"/>
    <property type="match status" value="1"/>
</dbReference>
<sequence length="571" mass="66497">MKRLVFEEIQILSHRERKAIKIQFNPKKTIIKGANQVGKSSLIKSIYYTLGATPVKLNTNWTKAEPITYLKMKIDTLSISVLRYDKSRYVVVDENGTVVSHSFKSLSAYLNSLFDFNLFISNRNGEPENPPTPYLFLPFYIDQDKNWNDSWNAFNGLQQFSNWKKPLLDYHSGIRGNKYYETKTELDATKIELDETKNEIETLNKILRGIKEKLHNDDFSITVDDFSNEITELLAECELLKSEQNKLKQKLTDLYNHKSVIESRIAIVENSIKETQADYKFALNYVDESIDCPMCGAHYENNFNERFSIAEDQEKLEELLIELKNELLKVGENISKYDKSFIEKKIDFEKIEEALNSKKEEIKLADIIENEGKKKVNEIFKNEQNLVYQKIGNARTRYELLEKQLKDINKEGENKKHKVMLSYRSNLKKFLEELNIDTEKTNPTVFERMDAKMNEQGSNLPRALLAYYFSILKVMNSYSTSTFCPIVIDSPNQQEQDGENRKAIMNFIYNNQPENSQLILGLVDDIDTSLFDGDIVMLEDEKYSLLKEKYYKEVSDELSPIILDGVFNDLL</sequence>
<evidence type="ECO:0000313" key="3">
    <source>
        <dbReference type="EMBL" id="MDN4011997.1"/>
    </source>
</evidence>
<protein>
    <recommendedName>
        <fullName evidence="2">Rad50/SbcC-type AAA domain-containing protein</fullName>
    </recommendedName>
</protein>
<organism evidence="3 4">
    <name type="scientific">Chryseobacterium gambrini</name>
    <dbReference type="NCBI Taxonomy" id="373672"/>
    <lineage>
        <taxon>Bacteria</taxon>
        <taxon>Pseudomonadati</taxon>
        <taxon>Bacteroidota</taxon>
        <taxon>Flavobacteriia</taxon>
        <taxon>Flavobacteriales</taxon>
        <taxon>Weeksellaceae</taxon>
        <taxon>Chryseobacterium group</taxon>
        <taxon>Chryseobacterium</taxon>
    </lineage>
</organism>
<gene>
    <name evidence="3" type="ORF">QX233_05980</name>
</gene>
<dbReference type="SUPFAM" id="SSF52540">
    <property type="entry name" value="P-loop containing nucleoside triphosphate hydrolases"/>
    <property type="match status" value="1"/>
</dbReference>
<dbReference type="InterPro" id="IPR027417">
    <property type="entry name" value="P-loop_NTPase"/>
</dbReference>